<accession>A0A916S7W2</accession>
<dbReference type="AlphaFoldDB" id="A0A916S7W2"/>
<dbReference type="EMBL" id="BMHH01000003">
    <property type="protein sequence ID" value="GGA85358.1"/>
    <property type="molecule type" value="Genomic_DNA"/>
</dbReference>
<comment type="caution">
    <text evidence="1">The sequence shown here is derived from an EMBL/GenBank/DDBJ whole genome shotgun (WGS) entry which is preliminary data.</text>
</comment>
<keyword evidence="2" id="KW-1185">Reference proteome</keyword>
<evidence type="ECO:0000313" key="1">
    <source>
        <dbReference type="EMBL" id="GGA85358.1"/>
    </source>
</evidence>
<gene>
    <name evidence="1" type="ORF">GCM10011491_11180</name>
</gene>
<sequence length="84" mass="9443">MKDGCCHEYLRVTAFFAIDNIRGVAPDAQQMRLVMGAIPCIEGKGKQDAGEFRMEKAIVQHVSFSGESACYRNPKQDTYTNQIR</sequence>
<protein>
    <submittedName>
        <fullName evidence="1">Uncharacterized protein</fullName>
    </submittedName>
</protein>
<organism evidence="1 2">
    <name type="scientific">Brucella endophytica</name>
    <dbReference type="NCBI Taxonomy" id="1963359"/>
    <lineage>
        <taxon>Bacteria</taxon>
        <taxon>Pseudomonadati</taxon>
        <taxon>Pseudomonadota</taxon>
        <taxon>Alphaproteobacteria</taxon>
        <taxon>Hyphomicrobiales</taxon>
        <taxon>Brucellaceae</taxon>
        <taxon>Brucella/Ochrobactrum group</taxon>
        <taxon>Brucella</taxon>
    </lineage>
</organism>
<reference evidence="1" key="2">
    <citation type="submission" date="2020-09" db="EMBL/GenBank/DDBJ databases">
        <authorList>
            <person name="Sun Q."/>
            <person name="Zhou Y."/>
        </authorList>
    </citation>
    <scope>NUCLEOTIDE SEQUENCE</scope>
    <source>
        <strain evidence="1">CGMCC 1.15082</strain>
    </source>
</reference>
<name>A0A916S7W2_9HYPH</name>
<dbReference type="Proteomes" id="UP000646478">
    <property type="component" value="Unassembled WGS sequence"/>
</dbReference>
<reference evidence="1" key="1">
    <citation type="journal article" date="2014" name="Int. J. Syst. Evol. Microbiol.">
        <title>Complete genome sequence of Corynebacterium casei LMG S-19264T (=DSM 44701T), isolated from a smear-ripened cheese.</title>
        <authorList>
            <consortium name="US DOE Joint Genome Institute (JGI-PGF)"/>
            <person name="Walter F."/>
            <person name="Albersmeier A."/>
            <person name="Kalinowski J."/>
            <person name="Ruckert C."/>
        </authorList>
    </citation>
    <scope>NUCLEOTIDE SEQUENCE</scope>
    <source>
        <strain evidence="1">CGMCC 1.15082</strain>
    </source>
</reference>
<evidence type="ECO:0000313" key="2">
    <source>
        <dbReference type="Proteomes" id="UP000646478"/>
    </source>
</evidence>
<proteinExistence type="predicted"/>